<feature type="signal peptide" evidence="12">
    <location>
        <begin position="1"/>
        <end position="23"/>
    </location>
</feature>
<dbReference type="InterPro" id="IPR003961">
    <property type="entry name" value="FN3_dom"/>
</dbReference>
<dbReference type="GeneTree" id="ENSGT00940000160315"/>
<evidence type="ECO:0000256" key="7">
    <source>
        <dbReference type="ARBA" id="ARBA00023157"/>
    </source>
</evidence>
<feature type="compositionally biased region" description="Low complexity" evidence="10">
    <location>
        <begin position="51"/>
        <end position="65"/>
    </location>
</feature>
<dbReference type="InterPro" id="IPR036116">
    <property type="entry name" value="FN3_sf"/>
</dbReference>
<dbReference type="Pfam" id="PF00041">
    <property type="entry name" value="fn3"/>
    <property type="match status" value="1"/>
</dbReference>
<evidence type="ECO:0000256" key="5">
    <source>
        <dbReference type="ARBA" id="ARBA00022989"/>
    </source>
</evidence>
<evidence type="ECO:0000256" key="9">
    <source>
        <dbReference type="ARBA" id="ARBA00023180"/>
    </source>
</evidence>
<dbReference type="SUPFAM" id="SSF49265">
    <property type="entry name" value="Fibronectin type III"/>
    <property type="match status" value="2"/>
</dbReference>
<accession>A0A8C4Y4F3</accession>
<organism evidence="14 15">
    <name type="scientific">Gopherus evgoodei</name>
    <name type="common">Goodes thornscrub tortoise</name>
    <dbReference type="NCBI Taxonomy" id="1825980"/>
    <lineage>
        <taxon>Eukaryota</taxon>
        <taxon>Metazoa</taxon>
        <taxon>Chordata</taxon>
        <taxon>Craniata</taxon>
        <taxon>Vertebrata</taxon>
        <taxon>Euteleostomi</taxon>
        <taxon>Archelosauria</taxon>
        <taxon>Testudinata</taxon>
        <taxon>Testudines</taxon>
        <taxon>Cryptodira</taxon>
        <taxon>Durocryptodira</taxon>
        <taxon>Testudinoidea</taxon>
        <taxon>Testudinidae</taxon>
        <taxon>Gopherus</taxon>
    </lineage>
</organism>
<evidence type="ECO:0000256" key="3">
    <source>
        <dbReference type="ARBA" id="ARBA00022692"/>
    </source>
</evidence>
<dbReference type="GO" id="GO:0009897">
    <property type="term" value="C:external side of plasma membrane"/>
    <property type="evidence" value="ECO:0007669"/>
    <property type="project" value="TreeGrafter"/>
</dbReference>
<evidence type="ECO:0000256" key="6">
    <source>
        <dbReference type="ARBA" id="ARBA00023136"/>
    </source>
</evidence>
<dbReference type="CDD" id="cd00063">
    <property type="entry name" value="FN3"/>
    <property type="match status" value="1"/>
</dbReference>
<evidence type="ECO:0000256" key="12">
    <source>
        <dbReference type="SAM" id="SignalP"/>
    </source>
</evidence>
<keyword evidence="8" id="KW-0675">Receptor</keyword>
<protein>
    <submittedName>
        <fullName evidence="14">Erythropoietin receptor</fullName>
    </submittedName>
</protein>
<dbReference type="GO" id="GO:0004900">
    <property type="term" value="F:erythropoietin receptor activity"/>
    <property type="evidence" value="ECO:0007669"/>
    <property type="project" value="Ensembl"/>
</dbReference>
<evidence type="ECO:0000259" key="13">
    <source>
        <dbReference type="PROSITE" id="PS50853"/>
    </source>
</evidence>
<proteinExistence type="inferred from homology"/>
<evidence type="ECO:0000256" key="1">
    <source>
        <dbReference type="ARBA" id="ARBA00004479"/>
    </source>
</evidence>
<keyword evidence="4 12" id="KW-0732">Signal</keyword>
<feature type="transmembrane region" description="Helical" evidence="11">
    <location>
        <begin position="311"/>
        <end position="332"/>
    </location>
</feature>
<dbReference type="InterPro" id="IPR015152">
    <property type="entry name" value="Growth/epo_recpt_lig-bind"/>
</dbReference>
<dbReference type="PROSITE" id="PS01352">
    <property type="entry name" value="HEMATOPO_REC_L_F1"/>
    <property type="match status" value="1"/>
</dbReference>
<evidence type="ECO:0000313" key="14">
    <source>
        <dbReference type="Ensembl" id="ENSGEVP00005018914.1"/>
    </source>
</evidence>
<feature type="region of interest" description="Disordered" evidence="10">
    <location>
        <begin position="454"/>
        <end position="490"/>
    </location>
</feature>
<dbReference type="GO" id="GO:0007420">
    <property type="term" value="P:brain development"/>
    <property type="evidence" value="ECO:0007669"/>
    <property type="project" value="Ensembl"/>
</dbReference>
<name>A0A8C4Y4F3_9SAUR</name>
<dbReference type="Pfam" id="PF09067">
    <property type="entry name" value="EpoR_lig-bind"/>
    <property type="match status" value="1"/>
</dbReference>
<keyword evidence="7" id="KW-1015">Disulfide bond</keyword>
<gene>
    <name evidence="14" type="primary">EPOR</name>
</gene>
<keyword evidence="3 11" id="KW-0812">Transmembrane</keyword>
<dbReference type="OrthoDB" id="9890439at2759"/>
<dbReference type="GO" id="GO:0016607">
    <property type="term" value="C:nuclear speck"/>
    <property type="evidence" value="ECO:0007669"/>
    <property type="project" value="Ensembl"/>
</dbReference>
<dbReference type="GO" id="GO:0007507">
    <property type="term" value="P:heart development"/>
    <property type="evidence" value="ECO:0007669"/>
    <property type="project" value="Ensembl"/>
</dbReference>
<dbReference type="SMART" id="SM00060">
    <property type="entry name" value="FN3"/>
    <property type="match status" value="1"/>
</dbReference>
<reference evidence="14" key="1">
    <citation type="submission" date="2025-08" db="UniProtKB">
        <authorList>
            <consortium name="Ensembl"/>
        </authorList>
    </citation>
    <scope>IDENTIFICATION</scope>
</reference>
<evidence type="ECO:0000256" key="4">
    <source>
        <dbReference type="ARBA" id="ARBA00022729"/>
    </source>
</evidence>
<keyword evidence="5 11" id="KW-1133">Transmembrane helix</keyword>
<dbReference type="PANTHER" id="PTHR23037:SF28">
    <property type="entry name" value="ERYTHROPOIETIN RECEPTOR"/>
    <property type="match status" value="1"/>
</dbReference>
<dbReference type="GO" id="GO:0042802">
    <property type="term" value="F:identical protein binding"/>
    <property type="evidence" value="ECO:0007669"/>
    <property type="project" value="Ensembl"/>
</dbReference>
<sequence length="562" mass="61624">MGEMWGRLYHSWLLSNFLPCSSASPSSSLSPALICPLPACPPRSHNLQPGSSARPDSSSLRSSLPRTMEPHWSHIAALCTLLAWASCTTQGAGPDNDFDIQAALLLAEEPLDPKCFTRCLEDLTCFWESSSPPSATEYGFFYVVEGDAPQRCNVSVARTPWNSTRFSCIFPPQDTPSFTPLHVGAFAGNSSNVIHARTIMINQVVLLDPPSNLTARAPESPGQLAVSWQPPGLRYLESSLRYEVAFAPEGAERQTVDIPDGHTECLILNLRGRTRYTLAVRVRPDGVSYSGYWSAWSAPVTVLTPHDLDPLILSLSLILVLIVVLLALFALLTHRRFLKKKLWPVIPSPEHKFEGLFTLYKGNFQLWLGQRNAYPWWSMNPGYLEEQPTTLEVLSEGRESKVEGPVPPLPPKAQGLVLPTHPELPVEPQDDYLVLDEQLMPCSLGEDSLLLPEAQSSAGSESPHAMEQELGPPGATPEPVPEEGVSSSSSFEYTVFDPSSELLAPCGHQRPLKYSYLLVSDSGISTDYNPLGTSTHQPNLYTNLCQDGCQAQPFPASYVVCS</sequence>
<comment type="similarity">
    <text evidence="2">Belongs to the type I cytokine receptor family. Type 1 subfamily.</text>
</comment>
<evidence type="ECO:0000256" key="10">
    <source>
        <dbReference type="SAM" id="MobiDB-lite"/>
    </source>
</evidence>
<reference evidence="14" key="2">
    <citation type="submission" date="2025-09" db="UniProtKB">
        <authorList>
            <consortium name="Ensembl"/>
        </authorList>
    </citation>
    <scope>IDENTIFICATION</scope>
</reference>
<dbReference type="AlphaFoldDB" id="A0A8C4Y4F3"/>
<dbReference type="Proteomes" id="UP000694390">
    <property type="component" value="Unassembled WGS sequence"/>
</dbReference>
<feature type="region of interest" description="Disordered" evidence="10">
    <location>
        <begin position="45"/>
        <end position="65"/>
    </location>
</feature>
<feature type="chain" id="PRO_5034647728" evidence="12">
    <location>
        <begin position="24"/>
        <end position="562"/>
    </location>
</feature>
<evidence type="ECO:0000256" key="11">
    <source>
        <dbReference type="SAM" id="Phobius"/>
    </source>
</evidence>
<dbReference type="GO" id="GO:0043161">
    <property type="term" value="P:proteasome-mediated ubiquitin-dependent protein catabolic process"/>
    <property type="evidence" value="ECO:0007669"/>
    <property type="project" value="Ensembl"/>
</dbReference>
<dbReference type="Gene3D" id="2.60.40.10">
    <property type="entry name" value="Immunoglobulins"/>
    <property type="match status" value="2"/>
</dbReference>
<evidence type="ECO:0000313" key="15">
    <source>
        <dbReference type="Proteomes" id="UP000694390"/>
    </source>
</evidence>
<dbReference type="InterPro" id="IPR003528">
    <property type="entry name" value="Long_hematopoietin_rcpt_CS"/>
</dbReference>
<comment type="subcellular location">
    <subcellularLocation>
        <location evidence="1">Membrane</location>
        <topology evidence="1">Single-pass type I membrane protein</topology>
    </subcellularLocation>
</comment>
<dbReference type="PANTHER" id="PTHR23037">
    <property type="entry name" value="CYTOKINE RECEPTOR"/>
    <property type="match status" value="1"/>
</dbReference>
<keyword evidence="15" id="KW-1185">Reference proteome</keyword>
<dbReference type="Ensembl" id="ENSGEVT00005019867.1">
    <property type="protein sequence ID" value="ENSGEVP00005018914.1"/>
    <property type="gene ID" value="ENSGEVG00005013419.1"/>
</dbReference>
<dbReference type="InterPro" id="IPR013783">
    <property type="entry name" value="Ig-like_fold"/>
</dbReference>
<keyword evidence="9" id="KW-0325">Glycoprotein</keyword>
<dbReference type="PROSITE" id="PS50853">
    <property type="entry name" value="FN3"/>
    <property type="match status" value="1"/>
</dbReference>
<evidence type="ECO:0000256" key="8">
    <source>
        <dbReference type="ARBA" id="ARBA00023170"/>
    </source>
</evidence>
<keyword evidence="6 11" id="KW-0472">Membrane</keyword>
<evidence type="ECO:0000256" key="2">
    <source>
        <dbReference type="ARBA" id="ARBA00007885"/>
    </source>
</evidence>
<feature type="domain" description="Fibronectin type-III" evidence="13">
    <location>
        <begin position="209"/>
        <end position="307"/>
    </location>
</feature>